<name>A0AAV4TAV8_CAEEX</name>
<protein>
    <submittedName>
        <fullName evidence="1">Uncharacterized protein</fullName>
    </submittedName>
</protein>
<dbReference type="EMBL" id="BPLR01010976">
    <property type="protein sequence ID" value="GIY43425.1"/>
    <property type="molecule type" value="Genomic_DNA"/>
</dbReference>
<evidence type="ECO:0000313" key="1">
    <source>
        <dbReference type="EMBL" id="GIY43425.1"/>
    </source>
</evidence>
<proteinExistence type="predicted"/>
<evidence type="ECO:0000313" key="2">
    <source>
        <dbReference type="Proteomes" id="UP001054945"/>
    </source>
</evidence>
<dbReference type="Proteomes" id="UP001054945">
    <property type="component" value="Unassembled WGS sequence"/>
</dbReference>
<organism evidence="1 2">
    <name type="scientific">Caerostris extrusa</name>
    <name type="common">Bark spider</name>
    <name type="synonym">Caerostris bankana</name>
    <dbReference type="NCBI Taxonomy" id="172846"/>
    <lineage>
        <taxon>Eukaryota</taxon>
        <taxon>Metazoa</taxon>
        <taxon>Ecdysozoa</taxon>
        <taxon>Arthropoda</taxon>
        <taxon>Chelicerata</taxon>
        <taxon>Arachnida</taxon>
        <taxon>Araneae</taxon>
        <taxon>Araneomorphae</taxon>
        <taxon>Entelegynae</taxon>
        <taxon>Araneoidea</taxon>
        <taxon>Araneidae</taxon>
        <taxon>Caerostris</taxon>
    </lineage>
</organism>
<sequence length="139" mass="15901">MNEGWIENDGIIGTDSGVGSEEELVDMQQLVVREHHRIKLRPWFEQVWGKVRQPVVRDVEVRHSFRSYVDISRHVSCGQGGNSILNSSLKLQNHRNQLGLKNVNVLVVENQRKIICRMILSVFESSRIITCVQVQVKAA</sequence>
<dbReference type="AlphaFoldDB" id="A0AAV4TAV8"/>
<comment type="caution">
    <text evidence="1">The sequence shown here is derived from an EMBL/GenBank/DDBJ whole genome shotgun (WGS) entry which is preliminary data.</text>
</comment>
<keyword evidence="2" id="KW-1185">Reference proteome</keyword>
<gene>
    <name evidence="1" type="ORF">CEXT_243831</name>
</gene>
<reference evidence="1 2" key="1">
    <citation type="submission" date="2021-06" db="EMBL/GenBank/DDBJ databases">
        <title>Caerostris extrusa draft genome.</title>
        <authorList>
            <person name="Kono N."/>
            <person name="Arakawa K."/>
        </authorList>
    </citation>
    <scope>NUCLEOTIDE SEQUENCE [LARGE SCALE GENOMIC DNA]</scope>
</reference>
<accession>A0AAV4TAV8</accession>